<dbReference type="UniPathway" id="UPA00056">
    <property type="reaction ID" value="UER00092"/>
</dbReference>
<dbReference type="InterPro" id="IPR003821">
    <property type="entry name" value="DXP_reductoisomerase"/>
</dbReference>
<dbReference type="GO" id="GO:0051484">
    <property type="term" value="P:isopentenyl diphosphate biosynthetic process, methylerythritol 4-phosphate pathway involved in terpenoid biosynthetic process"/>
    <property type="evidence" value="ECO:0007669"/>
    <property type="project" value="TreeGrafter"/>
</dbReference>
<dbReference type="HAMAP" id="MF_00183">
    <property type="entry name" value="DXP_reductoisom"/>
    <property type="match status" value="1"/>
</dbReference>
<evidence type="ECO:0000256" key="9">
    <source>
        <dbReference type="ARBA" id="ARBA00023211"/>
    </source>
</evidence>
<dbReference type="GO" id="GO:0070402">
    <property type="term" value="F:NADPH binding"/>
    <property type="evidence" value="ECO:0007669"/>
    <property type="project" value="InterPro"/>
</dbReference>
<evidence type="ECO:0000256" key="1">
    <source>
        <dbReference type="ARBA" id="ARBA00001936"/>
    </source>
</evidence>
<dbReference type="PANTHER" id="PTHR30525:SF0">
    <property type="entry name" value="1-DEOXY-D-XYLULOSE 5-PHOSPHATE REDUCTOISOMERASE, CHLOROPLASTIC"/>
    <property type="match status" value="1"/>
</dbReference>
<dbReference type="AlphaFoldDB" id="A0A381QER7"/>
<dbReference type="GO" id="GO:0030145">
    <property type="term" value="F:manganese ion binding"/>
    <property type="evidence" value="ECO:0007669"/>
    <property type="project" value="TreeGrafter"/>
</dbReference>
<comment type="cofactor">
    <cofactor evidence="1">
        <name>Mn(2+)</name>
        <dbReference type="ChEBI" id="CHEBI:29035"/>
    </cofactor>
</comment>
<dbReference type="InterPro" id="IPR036169">
    <property type="entry name" value="DXPR_C_sf"/>
</dbReference>
<dbReference type="GO" id="GO:0030604">
    <property type="term" value="F:1-deoxy-D-xylulose-5-phosphate reductoisomerase activity"/>
    <property type="evidence" value="ECO:0007669"/>
    <property type="project" value="UniProtKB-EC"/>
</dbReference>
<protein>
    <recommendedName>
        <fullName evidence="5">1-deoxy-D-xylulose-5-phosphate reductoisomerase</fullName>
        <ecNumber evidence="5">1.1.1.267</ecNumber>
    </recommendedName>
</protein>
<dbReference type="Pfam" id="PF13288">
    <property type="entry name" value="DXPR_C"/>
    <property type="match status" value="1"/>
</dbReference>
<dbReference type="InterPro" id="IPR026877">
    <property type="entry name" value="DXPR_C"/>
</dbReference>
<comment type="similarity">
    <text evidence="4">Belongs to the DXR family.</text>
</comment>
<evidence type="ECO:0000313" key="15">
    <source>
        <dbReference type="EMBL" id="SUZ76889.1"/>
    </source>
</evidence>
<comment type="cofactor">
    <cofactor evidence="2">
        <name>Mg(2+)</name>
        <dbReference type="ChEBI" id="CHEBI:18420"/>
    </cofactor>
</comment>
<evidence type="ECO:0000256" key="8">
    <source>
        <dbReference type="ARBA" id="ARBA00023002"/>
    </source>
</evidence>
<gene>
    <name evidence="15" type="ORF">METZ01_LOCUS29743</name>
</gene>
<accession>A0A381QER7</accession>
<keyword evidence="7" id="KW-0521">NADP</keyword>
<sequence length="371" mass="39375">MSVIARHTDRFQVVAVCAHDSLNDVAAQVEKYGVPVAVMADPQALNGSHSLPDAMWRSGGDAVLEVVEDVNVDVVVNAIVGFAGLEATFAALRAGKRLALANKESLVAGGSLVIDAAREGGGELIPIDSEHSAILQCLQAHDSGSVARLVLTASGGPFRGLDAGELANVGPEDALRHPTWDMGEKVTVDSATLANKALEIIEAHFLYGIGYDKIEAIIHPQSIVHSFVEFNDGSVLAQLGFPTMELPILYALSHPEHVADTSLRTFDPIRSSPLTFEEIDRERFELFELGVEAGIRGGTAPAVFNAANEIAVQAFLSRGIRFIDMPEVVAHALATVPKRNAETLDDVLEADAAARAAARDFVCSRRSLTGG</sequence>
<proteinExistence type="inferred from homology"/>
<dbReference type="Gene3D" id="3.40.50.720">
    <property type="entry name" value="NAD(P)-binding Rossmann-like Domain"/>
    <property type="match status" value="1"/>
</dbReference>
<feature type="domain" description="1-deoxy-D-xylulose 5-phosphate reductoisomerase C-terminal" evidence="13">
    <location>
        <begin position="124"/>
        <end position="207"/>
    </location>
</feature>
<dbReference type="SUPFAM" id="SSF69055">
    <property type="entry name" value="1-deoxy-D-xylulose-5-phosphate reductoisomerase, C-terminal domain"/>
    <property type="match status" value="1"/>
</dbReference>
<feature type="domain" description="1-deoxy-D-xylulose 5-phosphate reductoisomerase N-terminal" evidence="12">
    <location>
        <begin position="1"/>
        <end position="110"/>
    </location>
</feature>
<dbReference type="NCBIfam" id="TIGR00243">
    <property type="entry name" value="Dxr"/>
    <property type="match status" value="1"/>
</dbReference>
<evidence type="ECO:0000256" key="6">
    <source>
        <dbReference type="ARBA" id="ARBA00022723"/>
    </source>
</evidence>
<comment type="catalytic activity">
    <reaction evidence="11">
        <text>2-C-methyl-D-erythritol 4-phosphate + NADP(+) = 1-deoxy-D-xylulose 5-phosphate + NADPH + H(+)</text>
        <dbReference type="Rhea" id="RHEA:13717"/>
        <dbReference type="ChEBI" id="CHEBI:15378"/>
        <dbReference type="ChEBI" id="CHEBI:57783"/>
        <dbReference type="ChEBI" id="CHEBI:57792"/>
        <dbReference type="ChEBI" id="CHEBI:58262"/>
        <dbReference type="ChEBI" id="CHEBI:58349"/>
        <dbReference type="EC" id="1.1.1.267"/>
    </reaction>
    <physiologicalReaction direction="right-to-left" evidence="11">
        <dbReference type="Rhea" id="RHEA:13719"/>
    </physiologicalReaction>
</comment>
<evidence type="ECO:0000256" key="7">
    <source>
        <dbReference type="ARBA" id="ARBA00022857"/>
    </source>
</evidence>
<dbReference type="Pfam" id="PF08436">
    <property type="entry name" value="DXP_redisom_C"/>
    <property type="match status" value="1"/>
</dbReference>
<organism evidence="15">
    <name type="scientific">marine metagenome</name>
    <dbReference type="NCBI Taxonomy" id="408172"/>
    <lineage>
        <taxon>unclassified sequences</taxon>
        <taxon>metagenomes</taxon>
        <taxon>ecological metagenomes</taxon>
    </lineage>
</organism>
<keyword evidence="10" id="KW-0414">Isoprene biosynthesis</keyword>
<dbReference type="Gene3D" id="1.10.1740.10">
    <property type="match status" value="1"/>
</dbReference>
<dbReference type="InterPro" id="IPR036291">
    <property type="entry name" value="NAD(P)-bd_dom_sf"/>
</dbReference>
<keyword evidence="9" id="KW-0464">Manganese</keyword>
<dbReference type="EMBL" id="UINC01001295">
    <property type="protein sequence ID" value="SUZ76889.1"/>
    <property type="molecule type" value="Genomic_DNA"/>
</dbReference>
<keyword evidence="6" id="KW-0479">Metal-binding</keyword>
<dbReference type="PANTHER" id="PTHR30525">
    <property type="entry name" value="1-DEOXY-D-XYLULOSE 5-PHOSPHATE REDUCTOISOMERASE"/>
    <property type="match status" value="1"/>
</dbReference>
<evidence type="ECO:0000256" key="10">
    <source>
        <dbReference type="ARBA" id="ARBA00023229"/>
    </source>
</evidence>
<evidence type="ECO:0000256" key="5">
    <source>
        <dbReference type="ARBA" id="ARBA00012366"/>
    </source>
</evidence>
<dbReference type="InterPro" id="IPR013644">
    <property type="entry name" value="DXP_reductoisomerase_C"/>
</dbReference>
<feature type="domain" description="DXP reductoisomerase C-terminal" evidence="14">
    <location>
        <begin position="239"/>
        <end position="356"/>
    </location>
</feature>
<reference evidence="15" key="1">
    <citation type="submission" date="2018-05" db="EMBL/GenBank/DDBJ databases">
        <authorList>
            <person name="Lanie J.A."/>
            <person name="Ng W.-L."/>
            <person name="Kazmierczak K.M."/>
            <person name="Andrzejewski T.M."/>
            <person name="Davidsen T.M."/>
            <person name="Wayne K.J."/>
            <person name="Tettelin H."/>
            <person name="Glass J.I."/>
            <person name="Rusch D."/>
            <person name="Podicherti R."/>
            <person name="Tsui H.-C.T."/>
            <person name="Winkler M.E."/>
        </authorList>
    </citation>
    <scope>NUCLEOTIDE SEQUENCE</scope>
</reference>
<keyword evidence="8" id="KW-0560">Oxidoreductase</keyword>
<evidence type="ECO:0000256" key="3">
    <source>
        <dbReference type="ARBA" id="ARBA00005094"/>
    </source>
</evidence>
<evidence type="ECO:0000256" key="4">
    <source>
        <dbReference type="ARBA" id="ARBA00006825"/>
    </source>
</evidence>
<dbReference type="InterPro" id="IPR013512">
    <property type="entry name" value="DXP_reductoisomerase_N"/>
</dbReference>
<dbReference type="SUPFAM" id="SSF51735">
    <property type="entry name" value="NAD(P)-binding Rossmann-fold domains"/>
    <property type="match status" value="1"/>
</dbReference>
<dbReference type="SUPFAM" id="SSF55347">
    <property type="entry name" value="Glyceraldehyde-3-phosphate dehydrogenase-like, C-terminal domain"/>
    <property type="match status" value="1"/>
</dbReference>
<dbReference type="PIRSF" id="PIRSF006205">
    <property type="entry name" value="Dxp_reductismrs"/>
    <property type="match status" value="1"/>
</dbReference>
<evidence type="ECO:0000259" key="13">
    <source>
        <dbReference type="Pfam" id="PF08436"/>
    </source>
</evidence>
<evidence type="ECO:0000259" key="14">
    <source>
        <dbReference type="Pfam" id="PF13288"/>
    </source>
</evidence>
<dbReference type="Pfam" id="PF02670">
    <property type="entry name" value="DXP_reductoisom"/>
    <property type="match status" value="1"/>
</dbReference>
<evidence type="ECO:0000256" key="11">
    <source>
        <dbReference type="ARBA" id="ARBA00048543"/>
    </source>
</evidence>
<evidence type="ECO:0000256" key="2">
    <source>
        <dbReference type="ARBA" id="ARBA00001946"/>
    </source>
</evidence>
<dbReference type="EC" id="1.1.1.267" evidence="5"/>
<name>A0A381QER7_9ZZZZ</name>
<evidence type="ECO:0000259" key="12">
    <source>
        <dbReference type="Pfam" id="PF02670"/>
    </source>
</evidence>
<comment type="pathway">
    <text evidence="3">Isoprenoid biosynthesis; isopentenyl diphosphate biosynthesis via DXP pathway; isopentenyl diphosphate from 1-deoxy-D-xylulose 5-phosphate: step 1/6.</text>
</comment>